<comment type="caution">
    <text evidence="2">The sequence shown here is derived from an EMBL/GenBank/DDBJ whole genome shotgun (WGS) entry which is preliminary data.</text>
</comment>
<name>A0AAQ4FBT0_AMBAM</name>
<keyword evidence="3" id="KW-1185">Reference proteome</keyword>
<evidence type="ECO:0000313" key="3">
    <source>
        <dbReference type="Proteomes" id="UP001321473"/>
    </source>
</evidence>
<protein>
    <submittedName>
        <fullName evidence="2">Uncharacterized protein</fullName>
    </submittedName>
</protein>
<sequence>MTPFHPRYSRTPAERMLLNWVLCLIAFAGVTTVSMLFVLMNVYQSPLLGPRSRELAELYGKITADTYSAEDGFNDALLAKITDPDVVHMLR</sequence>
<dbReference type="AlphaFoldDB" id="A0AAQ4FBT0"/>
<feature type="non-terminal residue" evidence="2">
    <location>
        <position position="91"/>
    </location>
</feature>
<dbReference type="Proteomes" id="UP001321473">
    <property type="component" value="Unassembled WGS sequence"/>
</dbReference>
<proteinExistence type="predicted"/>
<feature type="transmembrane region" description="Helical" evidence="1">
    <location>
        <begin position="17"/>
        <end position="43"/>
    </location>
</feature>
<dbReference type="EMBL" id="JARKHS020004670">
    <property type="protein sequence ID" value="KAK8784253.1"/>
    <property type="molecule type" value="Genomic_DNA"/>
</dbReference>
<gene>
    <name evidence="2" type="ORF">V5799_009382</name>
</gene>
<reference evidence="2 3" key="1">
    <citation type="journal article" date="2023" name="Arcadia Sci">
        <title>De novo assembly of a long-read Amblyomma americanum tick genome.</title>
        <authorList>
            <person name="Chou S."/>
            <person name="Poskanzer K.E."/>
            <person name="Rollins M."/>
            <person name="Thuy-Boun P.S."/>
        </authorList>
    </citation>
    <scope>NUCLEOTIDE SEQUENCE [LARGE SCALE GENOMIC DNA]</scope>
    <source>
        <strain evidence="2">F_SG_1</strain>
        <tissue evidence="2">Salivary glands</tissue>
    </source>
</reference>
<accession>A0AAQ4FBT0</accession>
<evidence type="ECO:0000313" key="2">
    <source>
        <dbReference type="EMBL" id="KAK8784253.1"/>
    </source>
</evidence>
<keyword evidence="1" id="KW-1133">Transmembrane helix</keyword>
<organism evidence="2 3">
    <name type="scientific">Amblyomma americanum</name>
    <name type="common">Lone star tick</name>
    <dbReference type="NCBI Taxonomy" id="6943"/>
    <lineage>
        <taxon>Eukaryota</taxon>
        <taxon>Metazoa</taxon>
        <taxon>Ecdysozoa</taxon>
        <taxon>Arthropoda</taxon>
        <taxon>Chelicerata</taxon>
        <taxon>Arachnida</taxon>
        <taxon>Acari</taxon>
        <taxon>Parasitiformes</taxon>
        <taxon>Ixodida</taxon>
        <taxon>Ixodoidea</taxon>
        <taxon>Ixodidae</taxon>
        <taxon>Amblyomminae</taxon>
        <taxon>Amblyomma</taxon>
    </lineage>
</organism>
<keyword evidence="1" id="KW-0472">Membrane</keyword>
<evidence type="ECO:0000256" key="1">
    <source>
        <dbReference type="SAM" id="Phobius"/>
    </source>
</evidence>
<keyword evidence="1" id="KW-0812">Transmembrane</keyword>